<reference evidence="1" key="1">
    <citation type="journal article" date="2021" name="Open Biol.">
        <title>Shared evolutionary footprints suggest mitochondrial oxidative damage underlies multiple complex I losses in fungi.</title>
        <authorList>
            <person name="Schikora-Tamarit M.A."/>
            <person name="Marcet-Houben M."/>
            <person name="Nosek J."/>
            <person name="Gabaldon T."/>
        </authorList>
    </citation>
    <scope>NUCLEOTIDE SEQUENCE</scope>
    <source>
        <strain evidence="1">CBS6075</strain>
    </source>
</reference>
<dbReference type="RefSeq" id="XP_046061099.1">
    <property type="nucleotide sequence ID" value="XM_046205123.1"/>
</dbReference>
<sequence length="214" mass="24555">MIQIGVAHIGVDKKLEPTNQDNKLLEVHVVENLFPVIKLPHKFIKFGFNLRDWVMVSEVSVGFFPLARKQMVIEKCKELISEKLKSHVLGQLLSRNRVVLFKHLEHGVWFFRHVFDQVFKCNRERFTAERRPNEIIDNVETVVFKFVNDGNVVVRIAQGGKDQQGQFVQFNRLAVIIVVLPRDGGCGKIRLGHQGTKSGQVTDVNHTFTDDTDQ</sequence>
<dbReference type="AlphaFoldDB" id="A0A9P8P623"/>
<dbReference type="Proteomes" id="UP000769157">
    <property type="component" value="Unassembled WGS sequence"/>
</dbReference>
<proteinExistence type="predicted"/>
<name>A0A9P8P623_9ASCO</name>
<organism evidence="1 2">
    <name type="scientific">Ogataea philodendri</name>
    <dbReference type="NCBI Taxonomy" id="1378263"/>
    <lineage>
        <taxon>Eukaryota</taxon>
        <taxon>Fungi</taxon>
        <taxon>Dikarya</taxon>
        <taxon>Ascomycota</taxon>
        <taxon>Saccharomycotina</taxon>
        <taxon>Pichiomycetes</taxon>
        <taxon>Pichiales</taxon>
        <taxon>Pichiaceae</taxon>
        <taxon>Ogataea</taxon>
    </lineage>
</organism>
<evidence type="ECO:0000313" key="2">
    <source>
        <dbReference type="Proteomes" id="UP000769157"/>
    </source>
</evidence>
<dbReference type="GeneID" id="70236049"/>
<reference evidence="1" key="2">
    <citation type="submission" date="2021-01" db="EMBL/GenBank/DDBJ databases">
        <authorList>
            <person name="Schikora-Tamarit M.A."/>
        </authorList>
    </citation>
    <scope>NUCLEOTIDE SEQUENCE</scope>
    <source>
        <strain evidence="1">CBS6075</strain>
    </source>
</reference>
<protein>
    <submittedName>
        <fullName evidence="1">Uncharacterized protein</fullName>
    </submittedName>
</protein>
<gene>
    <name evidence="1" type="ORF">OGAPHI_004084</name>
</gene>
<accession>A0A9P8P623</accession>
<evidence type="ECO:0000313" key="1">
    <source>
        <dbReference type="EMBL" id="KAH3665895.1"/>
    </source>
</evidence>
<comment type="caution">
    <text evidence="1">The sequence shown here is derived from an EMBL/GenBank/DDBJ whole genome shotgun (WGS) entry which is preliminary data.</text>
</comment>
<dbReference type="EMBL" id="JAEUBE010000295">
    <property type="protein sequence ID" value="KAH3665895.1"/>
    <property type="molecule type" value="Genomic_DNA"/>
</dbReference>
<keyword evidence="2" id="KW-1185">Reference proteome</keyword>